<dbReference type="InterPro" id="IPR013830">
    <property type="entry name" value="SGNH_hydro"/>
</dbReference>
<dbReference type="InterPro" id="IPR036514">
    <property type="entry name" value="SGNH_hydro_sf"/>
</dbReference>
<organism evidence="3 4">
    <name type="scientific">Arenibacter certesii</name>
    <dbReference type="NCBI Taxonomy" id="228955"/>
    <lineage>
        <taxon>Bacteria</taxon>
        <taxon>Pseudomonadati</taxon>
        <taxon>Bacteroidota</taxon>
        <taxon>Flavobacteriia</taxon>
        <taxon>Flavobacteriales</taxon>
        <taxon>Flavobacteriaceae</taxon>
        <taxon>Arenibacter</taxon>
    </lineage>
</organism>
<evidence type="ECO:0000259" key="2">
    <source>
        <dbReference type="Pfam" id="PF13472"/>
    </source>
</evidence>
<dbReference type="EMBL" id="BMWP01000009">
    <property type="protein sequence ID" value="GGW32361.1"/>
    <property type="molecule type" value="Genomic_DNA"/>
</dbReference>
<dbReference type="CDD" id="cd01822">
    <property type="entry name" value="Lysophospholipase_L1_like"/>
    <property type="match status" value="1"/>
</dbReference>
<sequence length="230" mass="25286">MRTLLSFCYLFILISFISCGENSQKKGEDHTAESEQKTTKTIPSQNTKVILFYGNSLTAGMGLDPNEAFPALIQEKMDTLGLQYKVINAGLSGETSASGKNRISWVLKQKVDVFVLELGANDGLRGIPLAETKKNLQDIIDIVKTENPDTVIILAGMQIPPNMGPEYTSEFKNIFPKLASQNNLILIPFLLENVAGIPELNQPDGIHPTAEGQRIIAQNIWPVIHEAISH</sequence>
<dbReference type="PROSITE" id="PS51257">
    <property type="entry name" value="PROKAR_LIPOPROTEIN"/>
    <property type="match status" value="1"/>
</dbReference>
<gene>
    <name evidence="3" type="ORF">GCM10007383_16800</name>
</gene>
<dbReference type="Proteomes" id="UP000634668">
    <property type="component" value="Unassembled WGS sequence"/>
</dbReference>
<keyword evidence="1" id="KW-0732">Signal</keyword>
<dbReference type="GO" id="GO:0004622">
    <property type="term" value="F:phosphatidylcholine lysophospholipase activity"/>
    <property type="evidence" value="ECO:0007669"/>
    <property type="project" value="TreeGrafter"/>
</dbReference>
<proteinExistence type="predicted"/>
<accession>A0A918IUY0</accession>
<dbReference type="PANTHER" id="PTHR30383">
    <property type="entry name" value="THIOESTERASE 1/PROTEASE 1/LYSOPHOSPHOLIPASE L1"/>
    <property type="match status" value="1"/>
</dbReference>
<dbReference type="SUPFAM" id="SSF52266">
    <property type="entry name" value="SGNH hydrolase"/>
    <property type="match status" value="1"/>
</dbReference>
<comment type="caution">
    <text evidence="3">The sequence shown here is derived from an EMBL/GenBank/DDBJ whole genome shotgun (WGS) entry which is preliminary data.</text>
</comment>
<dbReference type="RefSeq" id="WP_026812618.1">
    <property type="nucleotide sequence ID" value="NZ_BMWP01000009.1"/>
</dbReference>
<dbReference type="Gene3D" id="3.40.50.1110">
    <property type="entry name" value="SGNH hydrolase"/>
    <property type="match status" value="1"/>
</dbReference>
<feature type="domain" description="SGNH hydrolase-type esterase" evidence="2">
    <location>
        <begin position="52"/>
        <end position="215"/>
    </location>
</feature>
<dbReference type="PANTHER" id="PTHR30383:SF5">
    <property type="entry name" value="SGNH HYDROLASE-TYPE ESTERASE DOMAIN-CONTAINING PROTEIN"/>
    <property type="match status" value="1"/>
</dbReference>
<evidence type="ECO:0000256" key="1">
    <source>
        <dbReference type="SAM" id="SignalP"/>
    </source>
</evidence>
<feature type="chain" id="PRO_5037471787" description="SGNH hydrolase-type esterase domain-containing protein" evidence="1">
    <location>
        <begin position="21"/>
        <end position="230"/>
    </location>
</feature>
<reference evidence="3" key="1">
    <citation type="journal article" date="2014" name="Int. J. Syst. Evol. Microbiol.">
        <title>Complete genome sequence of Corynebacterium casei LMG S-19264T (=DSM 44701T), isolated from a smear-ripened cheese.</title>
        <authorList>
            <consortium name="US DOE Joint Genome Institute (JGI-PGF)"/>
            <person name="Walter F."/>
            <person name="Albersmeier A."/>
            <person name="Kalinowski J."/>
            <person name="Ruckert C."/>
        </authorList>
    </citation>
    <scope>NUCLEOTIDE SEQUENCE</scope>
    <source>
        <strain evidence="3">KCTC 12113</strain>
    </source>
</reference>
<dbReference type="Pfam" id="PF13472">
    <property type="entry name" value="Lipase_GDSL_2"/>
    <property type="match status" value="1"/>
</dbReference>
<feature type="signal peptide" evidence="1">
    <location>
        <begin position="1"/>
        <end position="20"/>
    </location>
</feature>
<dbReference type="AlphaFoldDB" id="A0A918IUY0"/>
<evidence type="ECO:0000313" key="3">
    <source>
        <dbReference type="EMBL" id="GGW32361.1"/>
    </source>
</evidence>
<evidence type="ECO:0000313" key="4">
    <source>
        <dbReference type="Proteomes" id="UP000634668"/>
    </source>
</evidence>
<protein>
    <recommendedName>
        <fullName evidence="2">SGNH hydrolase-type esterase domain-containing protein</fullName>
    </recommendedName>
</protein>
<reference evidence="3" key="2">
    <citation type="submission" date="2020-09" db="EMBL/GenBank/DDBJ databases">
        <authorList>
            <person name="Sun Q."/>
            <person name="Kim S."/>
        </authorList>
    </citation>
    <scope>NUCLEOTIDE SEQUENCE</scope>
    <source>
        <strain evidence="3">KCTC 12113</strain>
    </source>
</reference>
<name>A0A918IUY0_9FLAO</name>
<keyword evidence="4" id="KW-1185">Reference proteome</keyword>
<dbReference type="InterPro" id="IPR051532">
    <property type="entry name" value="Ester_Hydrolysis_Enzymes"/>
</dbReference>